<keyword evidence="3" id="KW-1003">Cell membrane</keyword>
<evidence type="ECO:0000256" key="1">
    <source>
        <dbReference type="ARBA" id="ARBA00004651"/>
    </source>
</evidence>
<dbReference type="EMBL" id="VSSQ01017371">
    <property type="protein sequence ID" value="MPM59604.1"/>
    <property type="molecule type" value="Genomic_DNA"/>
</dbReference>
<comment type="subcellular location">
    <subcellularLocation>
        <location evidence="1">Cell membrane</location>
        <topology evidence="1">Multi-pass membrane protein</topology>
    </subcellularLocation>
</comment>
<dbReference type="PANTHER" id="PTHR43528:SF1">
    <property type="entry name" value="ALPHA-KETOGLUTARATE PERMEASE"/>
    <property type="match status" value="1"/>
</dbReference>
<dbReference type="InterPro" id="IPR011701">
    <property type="entry name" value="MFS"/>
</dbReference>
<evidence type="ECO:0000256" key="3">
    <source>
        <dbReference type="ARBA" id="ARBA00022475"/>
    </source>
</evidence>
<evidence type="ECO:0000256" key="2">
    <source>
        <dbReference type="ARBA" id="ARBA00022448"/>
    </source>
</evidence>
<dbReference type="SUPFAM" id="SSF103473">
    <property type="entry name" value="MFS general substrate transporter"/>
    <property type="match status" value="1"/>
</dbReference>
<dbReference type="Pfam" id="PF07690">
    <property type="entry name" value="MFS_1"/>
    <property type="match status" value="1"/>
</dbReference>
<feature type="transmembrane region" description="Helical" evidence="5">
    <location>
        <begin position="98"/>
        <end position="122"/>
    </location>
</feature>
<evidence type="ECO:0000259" key="6">
    <source>
        <dbReference type="PROSITE" id="PS50850"/>
    </source>
</evidence>
<keyword evidence="5" id="KW-1133">Transmembrane helix</keyword>
<feature type="transmembrane region" description="Helical" evidence="5">
    <location>
        <begin position="6"/>
        <end position="27"/>
    </location>
</feature>
<keyword evidence="4" id="KW-0769">Symport</keyword>
<dbReference type="GO" id="GO:0015293">
    <property type="term" value="F:symporter activity"/>
    <property type="evidence" value="ECO:0007669"/>
    <property type="project" value="UniProtKB-KW"/>
</dbReference>
<reference evidence="7" key="1">
    <citation type="submission" date="2019-08" db="EMBL/GenBank/DDBJ databases">
        <authorList>
            <person name="Kucharzyk K."/>
            <person name="Murdoch R.W."/>
            <person name="Higgins S."/>
            <person name="Loffler F."/>
        </authorList>
    </citation>
    <scope>NUCLEOTIDE SEQUENCE</scope>
</reference>
<proteinExistence type="predicted"/>
<sequence length="158" mass="16443">MSATHALWASTAGLTAMMVSIPLWGLLSDLIGRRPLMLGAALMCIVVPYPAFQLLLASGSLVQIFGIAVVAGILVGVFAGVGPAVMSELFPTSQRTTGISISFGLATAVLGGFAPFLSTWLIKATGSPLSPTFYVIAAAVVSSVMAFRLRETAFERLH</sequence>
<keyword evidence="5" id="KW-0472">Membrane</keyword>
<keyword evidence="2" id="KW-0813">Transport</keyword>
<dbReference type="PROSITE" id="PS50850">
    <property type="entry name" value="MFS"/>
    <property type="match status" value="1"/>
</dbReference>
<feature type="transmembrane region" description="Helical" evidence="5">
    <location>
        <begin position="36"/>
        <end position="56"/>
    </location>
</feature>
<evidence type="ECO:0000313" key="7">
    <source>
        <dbReference type="EMBL" id="MPM59604.1"/>
    </source>
</evidence>
<dbReference type="GO" id="GO:0005886">
    <property type="term" value="C:plasma membrane"/>
    <property type="evidence" value="ECO:0007669"/>
    <property type="project" value="UniProtKB-SubCell"/>
</dbReference>
<dbReference type="InterPro" id="IPR020846">
    <property type="entry name" value="MFS_dom"/>
</dbReference>
<gene>
    <name evidence="7" type="primary">proP_5</name>
    <name evidence="7" type="ORF">SDC9_106449</name>
</gene>
<dbReference type="InterPro" id="IPR036259">
    <property type="entry name" value="MFS_trans_sf"/>
</dbReference>
<feature type="domain" description="Major facilitator superfamily (MFS) profile" evidence="6">
    <location>
        <begin position="1"/>
        <end position="158"/>
    </location>
</feature>
<accession>A0A645BD22</accession>
<keyword evidence="5" id="KW-0812">Transmembrane</keyword>
<dbReference type="PANTHER" id="PTHR43528">
    <property type="entry name" value="ALPHA-KETOGLUTARATE PERMEASE"/>
    <property type="match status" value="1"/>
</dbReference>
<comment type="caution">
    <text evidence="7">The sequence shown here is derived from an EMBL/GenBank/DDBJ whole genome shotgun (WGS) entry which is preliminary data.</text>
</comment>
<dbReference type="InterPro" id="IPR051084">
    <property type="entry name" value="H+-coupled_symporters"/>
</dbReference>
<name>A0A645BD22_9ZZZZ</name>
<dbReference type="Gene3D" id="1.20.1250.20">
    <property type="entry name" value="MFS general substrate transporter like domains"/>
    <property type="match status" value="1"/>
</dbReference>
<feature type="transmembrane region" description="Helical" evidence="5">
    <location>
        <begin position="62"/>
        <end position="86"/>
    </location>
</feature>
<organism evidence="7">
    <name type="scientific">bioreactor metagenome</name>
    <dbReference type="NCBI Taxonomy" id="1076179"/>
    <lineage>
        <taxon>unclassified sequences</taxon>
        <taxon>metagenomes</taxon>
        <taxon>ecological metagenomes</taxon>
    </lineage>
</organism>
<evidence type="ECO:0000256" key="5">
    <source>
        <dbReference type="SAM" id="Phobius"/>
    </source>
</evidence>
<protein>
    <submittedName>
        <fullName evidence="7">Proline/betaine transporter</fullName>
    </submittedName>
</protein>
<feature type="transmembrane region" description="Helical" evidence="5">
    <location>
        <begin position="128"/>
        <end position="149"/>
    </location>
</feature>
<dbReference type="AlphaFoldDB" id="A0A645BD22"/>
<evidence type="ECO:0000256" key="4">
    <source>
        <dbReference type="ARBA" id="ARBA00022847"/>
    </source>
</evidence>